<comment type="catalytic activity">
    <reaction evidence="1">
        <text>Hydrolyzes the link between N-acetylmuramoyl residues and L-amino acid residues in certain cell-wall glycopeptides.</text>
        <dbReference type="EC" id="3.5.1.28"/>
    </reaction>
</comment>
<evidence type="ECO:0000256" key="3">
    <source>
        <dbReference type="ARBA" id="ARBA00004496"/>
    </source>
</evidence>
<evidence type="ECO:0000256" key="5">
    <source>
        <dbReference type="ARBA" id="ARBA00011901"/>
    </source>
</evidence>
<dbReference type="RefSeq" id="WP_106847531.1">
    <property type="nucleotide sequence ID" value="NZ_CP027792.1"/>
</dbReference>
<evidence type="ECO:0000256" key="12">
    <source>
        <dbReference type="ARBA" id="ARBA00042615"/>
    </source>
</evidence>
<keyword evidence="15" id="KW-1185">Reference proteome</keyword>
<keyword evidence="8" id="KW-0378">Hydrolase</keyword>
<dbReference type="InterPro" id="IPR051206">
    <property type="entry name" value="NAMLAA_amidase_2"/>
</dbReference>
<dbReference type="NCBIfam" id="NF008758">
    <property type="entry name" value="PRK11789.1"/>
    <property type="match status" value="1"/>
</dbReference>
<dbReference type="GO" id="GO:0009254">
    <property type="term" value="P:peptidoglycan turnover"/>
    <property type="evidence" value="ECO:0007669"/>
    <property type="project" value="TreeGrafter"/>
</dbReference>
<evidence type="ECO:0000259" key="13">
    <source>
        <dbReference type="SMART" id="SM00644"/>
    </source>
</evidence>
<evidence type="ECO:0000313" key="15">
    <source>
        <dbReference type="Proteomes" id="UP000241829"/>
    </source>
</evidence>
<evidence type="ECO:0000256" key="1">
    <source>
        <dbReference type="ARBA" id="ARBA00001561"/>
    </source>
</evidence>
<dbReference type="EMBL" id="CP027792">
    <property type="protein sequence ID" value="AVP58979.1"/>
    <property type="molecule type" value="Genomic_DNA"/>
</dbReference>
<dbReference type="GO" id="GO:0005737">
    <property type="term" value="C:cytoplasm"/>
    <property type="evidence" value="ECO:0007669"/>
    <property type="project" value="UniProtKB-SubCell"/>
</dbReference>
<proteinExistence type="inferred from homology"/>
<dbReference type="EC" id="3.5.1.28" evidence="5"/>
<evidence type="ECO:0000256" key="10">
    <source>
        <dbReference type="ARBA" id="ARBA00023316"/>
    </source>
</evidence>
<dbReference type="Gene3D" id="3.40.80.10">
    <property type="entry name" value="Peptidoglycan recognition protein-like"/>
    <property type="match status" value="1"/>
</dbReference>
<sequence>MATRSSPWRGGWLAEAHRLPSPNQGERPAGAQVDLIVVHSISLPPGSYGGGQVQQLFTNRLDWNAHPYFAQIRGLQVSSHFFIERTGALWQFVDAGQRAWHAGLSHYRGRGNCNDDSVGIELEGLEGQRFESAQYAALLRLCRALMEQFPIRFIAGHEHIAPQRKGDPGSGFEWPRLWSALAGSGVLLPPGTARTA</sequence>
<dbReference type="AlphaFoldDB" id="A0A2P1NPI7"/>
<reference evidence="15" key="1">
    <citation type="submission" date="2018-03" db="EMBL/GenBank/DDBJ databases">
        <title>Genome sequencing of Melaminivora sp. strain SC2-7.</title>
        <authorList>
            <person name="Kim S.-J."/>
            <person name="Heo J."/>
            <person name="Ahn J.-H."/>
            <person name="Kwon S.-W."/>
        </authorList>
    </citation>
    <scope>NUCLEOTIDE SEQUENCE [LARGE SCALE GENOMIC DNA]</scope>
    <source>
        <strain evidence="15">SC2-7</strain>
    </source>
</reference>
<evidence type="ECO:0000256" key="8">
    <source>
        <dbReference type="ARBA" id="ARBA00022801"/>
    </source>
</evidence>
<protein>
    <recommendedName>
        <fullName evidence="11">1,6-anhydro-N-acetylmuramyl-L-alanine amidase AmpD</fullName>
        <ecNumber evidence="5">3.5.1.28</ecNumber>
    </recommendedName>
    <alternativeName>
        <fullName evidence="12">N-acetylmuramoyl-L-alanine amidase</fullName>
    </alternativeName>
</protein>
<feature type="domain" description="N-acetylmuramoyl-L-alanine amidase" evidence="13">
    <location>
        <begin position="21"/>
        <end position="169"/>
    </location>
</feature>
<comment type="subcellular location">
    <subcellularLocation>
        <location evidence="3">Cytoplasm</location>
    </subcellularLocation>
</comment>
<organism evidence="14 15">
    <name type="scientific">Pulveribacter suum</name>
    <dbReference type="NCBI Taxonomy" id="2116657"/>
    <lineage>
        <taxon>Bacteria</taxon>
        <taxon>Pseudomonadati</taxon>
        <taxon>Pseudomonadota</taxon>
        <taxon>Betaproteobacteria</taxon>
        <taxon>Burkholderiales</taxon>
        <taxon>Comamonadaceae</taxon>
        <taxon>Pulveribacter</taxon>
    </lineage>
</organism>
<dbReference type="InterPro" id="IPR002502">
    <property type="entry name" value="Amidase_domain"/>
</dbReference>
<keyword evidence="7" id="KW-0479">Metal-binding</keyword>
<dbReference type="PANTHER" id="PTHR30417">
    <property type="entry name" value="N-ACETYLMURAMOYL-L-ALANINE AMIDASE AMID"/>
    <property type="match status" value="1"/>
</dbReference>
<dbReference type="OrthoDB" id="9794842at2"/>
<dbReference type="PANTHER" id="PTHR30417:SF4">
    <property type="entry name" value="1,6-ANHYDRO-N-ACETYLMURAMYL-L-ALANINE AMIDASE AMPD"/>
    <property type="match status" value="1"/>
</dbReference>
<keyword evidence="9" id="KW-0862">Zinc</keyword>
<comment type="cofactor">
    <cofactor evidence="2">
        <name>Zn(2+)</name>
        <dbReference type="ChEBI" id="CHEBI:29105"/>
    </cofactor>
</comment>
<dbReference type="GO" id="GO:0009253">
    <property type="term" value="P:peptidoglycan catabolic process"/>
    <property type="evidence" value="ECO:0007669"/>
    <property type="project" value="InterPro"/>
</dbReference>
<dbReference type="SMART" id="SM00644">
    <property type="entry name" value="Ami_2"/>
    <property type="match status" value="1"/>
</dbReference>
<dbReference type="GO" id="GO:0008745">
    <property type="term" value="F:N-acetylmuramoyl-L-alanine amidase activity"/>
    <property type="evidence" value="ECO:0007669"/>
    <property type="project" value="UniProtKB-EC"/>
</dbReference>
<accession>A0A2P1NPI7</accession>
<keyword evidence="6" id="KW-0963">Cytoplasm</keyword>
<dbReference type="SUPFAM" id="SSF55846">
    <property type="entry name" value="N-acetylmuramoyl-L-alanine amidase-like"/>
    <property type="match status" value="1"/>
</dbReference>
<evidence type="ECO:0000256" key="7">
    <source>
        <dbReference type="ARBA" id="ARBA00022723"/>
    </source>
</evidence>
<name>A0A2P1NPI7_9BURK</name>
<dbReference type="KEGG" id="melm:C7H73_04360"/>
<keyword evidence="10" id="KW-0961">Cell wall biogenesis/degradation</keyword>
<dbReference type="GO" id="GO:0046872">
    <property type="term" value="F:metal ion binding"/>
    <property type="evidence" value="ECO:0007669"/>
    <property type="project" value="UniProtKB-KW"/>
</dbReference>
<evidence type="ECO:0000256" key="6">
    <source>
        <dbReference type="ARBA" id="ARBA00022490"/>
    </source>
</evidence>
<dbReference type="GO" id="GO:0071555">
    <property type="term" value="P:cell wall organization"/>
    <property type="evidence" value="ECO:0007669"/>
    <property type="project" value="UniProtKB-KW"/>
</dbReference>
<comment type="similarity">
    <text evidence="4">Belongs to the N-acetylmuramoyl-L-alanine amidase 2 family.</text>
</comment>
<evidence type="ECO:0000256" key="4">
    <source>
        <dbReference type="ARBA" id="ARBA00007553"/>
    </source>
</evidence>
<evidence type="ECO:0000313" key="14">
    <source>
        <dbReference type="EMBL" id="AVP58979.1"/>
    </source>
</evidence>
<evidence type="ECO:0000256" key="2">
    <source>
        <dbReference type="ARBA" id="ARBA00001947"/>
    </source>
</evidence>
<dbReference type="Proteomes" id="UP000241829">
    <property type="component" value="Chromosome"/>
</dbReference>
<dbReference type="InterPro" id="IPR036505">
    <property type="entry name" value="Amidase/PGRP_sf"/>
</dbReference>
<dbReference type="Pfam" id="PF01510">
    <property type="entry name" value="Amidase_2"/>
    <property type="match status" value="1"/>
</dbReference>
<dbReference type="CDD" id="cd06583">
    <property type="entry name" value="PGRP"/>
    <property type="match status" value="1"/>
</dbReference>
<evidence type="ECO:0000256" key="9">
    <source>
        <dbReference type="ARBA" id="ARBA00022833"/>
    </source>
</evidence>
<gene>
    <name evidence="14" type="ORF">C7H73_04360</name>
</gene>
<evidence type="ECO:0000256" key="11">
    <source>
        <dbReference type="ARBA" id="ARBA00039257"/>
    </source>
</evidence>